<feature type="domain" description="CCHC-type" evidence="3">
    <location>
        <begin position="39"/>
        <end position="54"/>
    </location>
</feature>
<dbReference type="AlphaFoldDB" id="A0A9P8XZL8"/>
<name>A0A9P8XZL8_9PEZI</name>
<dbReference type="GO" id="GO:0003676">
    <property type="term" value="F:nucleic acid binding"/>
    <property type="evidence" value="ECO:0007669"/>
    <property type="project" value="InterPro"/>
</dbReference>
<gene>
    <name evidence="4" type="ORF">B0I36DRAFT_329723</name>
</gene>
<organism evidence="4 5">
    <name type="scientific">Microdochium trichocladiopsis</name>
    <dbReference type="NCBI Taxonomy" id="1682393"/>
    <lineage>
        <taxon>Eukaryota</taxon>
        <taxon>Fungi</taxon>
        <taxon>Dikarya</taxon>
        <taxon>Ascomycota</taxon>
        <taxon>Pezizomycotina</taxon>
        <taxon>Sordariomycetes</taxon>
        <taxon>Xylariomycetidae</taxon>
        <taxon>Xylariales</taxon>
        <taxon>Microdochiaceae</taxon>
        <taxon>Microdochium</taxon>
    </lineage>
</organism>
<dbReference type="Proteomes" id="UP000756346">
    <property type="component" value="Unassembled WGS sequence"/>
</dbReference>
<sequence>MARECPQGGDTRDCRKCGEVGHISRDCPQGGGGGGSRECFKCGQAGHIARECPSAQETGDSQAGHGSFAHAAGSAQTAALFDNKGEGPTGQEDGQWNSAASGANEDAWTKAPSSAVDDW</sequence>
<dbReference type="SUPFAM" id="SSF57756">
    <property type="entry name" value="Retrovirus zinc finger-like domains"/>
    <property type="match status" value="1"/>
</dbReference>
<reference evidence="4" key="1">
    <citation type="journal article" date="2021" name="Nat. Commun.">
        <title>Genetic determinants of endophytism in the Arabidopsis root mycobiome.</title>
        <authorList>
            <person name="Mesny F."/>
            <person name="Miyauchi S."/>
            <person name="Thiergart T."/>
            <person name="Pickel B."/>
            <person name="Atanasova L."/>
            <person name="Karlsson M."/>
            <person name="Huettel B."/>
            <person name="Barry K.W."/>
            <person name="Haridas S."/>
            <person name="Chen C."/>
            <person name="Bauer D."/>
            <person name="Andreopoulos W."/>
            <person name="Pangilinan J."/>
            <person name="LaButti K."/>
            <person name="Riley R."/>
            <person name="Lipzen A."/>
            <person name="Clum A."/>
            <person name="Drula E."/>
            <person name="Henrissat B."/>
            <person name="Kohler A."/>
            <person name="Grigoriev I.V."/>
            <person name="Martin F.M."/>
            <person name="Hacquard S."/>
        </authorList>
    </citation>
    <scope>NUCLEOTIDE SEQUENCE</scope>
    <source>
        <strain evidence="4">MPI-CAGE-CH-0230</strain>
    </source>
</reference>
<evidence type="ECO:0000313" key="5">
    <source>
        <dbReference type="Proteomes" id="UP000756346"/>
    </source>
</evidence>
<dbReference type="GO" id="GO:0008270">
    <property type="term" value="F:zinc ion binding"/>
    <property type="evidence" value="ECO:0007669"/>
    <property type="project" value="UniProtKB-KW"/>
</dbReference>
<feature type="compositionally biased region" description="Polar residues" evidence="2">
    <location>
        <begin position="92"/>
        <end position="101"/>
    </location>
</feature>
<dbReference type="SMART" id="SM00343">
    <property type="entry name" value="ZnF_C2HC"/>
    <property type="match status" value="2"/>
</dbReference>
<dbReference type="PROSITE" id="PS50158">
    <property type="entry name" value="ZF_CCHC"/>
    <property type="match status" value="2"/>
</dbReference>
<comment type="caution">
    <text evidence="4">The sequence shown here is derived from an EMBL/GenBank/DDBJ whole genome shotgun (WGS) entry which is preliminary data.</text>
</comment>
<feature type="region of interest" description="Disordered" evidence="2">
    <location>
        <begin position="1"/>
        <end position="35"/>
    </location>
</feature>
<feature type="compositionally biased region" description="Low complexity" evidence="2">
    <location>
        <begin position="61"/>
        <end position="76"/>
    </location>
</feature>
<feature type="compositionally biased region" description="Basic and acidic residues" evidence="2">
    <location>
        <begin position="10"/>
        <end position="25"/>
    </location>
</feature>
<keyword evidence="1" id="KW-0863">Zinc-finger</keyword>
<keyword evidence="1" id="KW-0862">Zinc</keyword>
<dbReference type="InterPro" id="IPR036875">
    <property type="entry name" value="Znf_CCHC_sf"/>
</dbReference>
<evidence type="ECO:0000313" key="4">
    <source>
        <dbReference type="EMBL" id="KAH7026028.1"/>
    </source>
</evidence>
<dbReference type="InterPro" id="IPR001878">
    <property type="entry name" value="Znf_CCHC"/>
</dbReference>
<evidence type="ECO:0000259" key="3">
    <source>
        <dbReference type="PROSITE" id="PS50158"/>
    </source>
</evidence>
<accession>A0A9P8XZL8</accession>
<dbReference type="GeneID" id="70184290"/>
<keyword evidence="5" id="KW-1185">Reference proteome</keyword>
<dbReference type="PANTHER" id="PTHR46565:SF20">
    <property type="entry name" value="COLD SHOCK DOMAIN-CONTAINING PROTEIN 4"/>
    <property type="match status" value="1"/>
</dbReference>
<feature type="region of interest" description="Disordered" evidence="2">
    <location>
        <begin position="53"/>
        <end position="119"/>
    </location>
</feature>
<proteinExistence type="predicted"/>
<feature type="domain" description="CCHC-type" evidence="3">
    <location>
        <begin position="14"/>
        <end position="29"/>
    </location>
</feature>
<protein>
    <recommendedName>
        <fullName evidence="3">CCHC-type domain-containing protein</fullName>
    </recommendedName>
</protein>
<evidence type="ECO:0000256" key="1">
    <source>
        <dbReference type="PROSITE-ProRule" id="PRU00047"/>
    </source>
</evidence>
<keyword evidence="1" id="KW-0479">Metal-binding</keyword>
<dbReference type="RefSeq" id="XP_046009245.1">
    <property type="nucleotide sequence ID" value="XM_046154744.1"/>
</dbReference>
<evidence type="ECO:0000256" key="2">
    <source>
        <dbReference type="SAM" id="MobiDB-lite"/>
    </source>
</evidence>
<dbReference type="Pfam" id="PF00098">
    <property type="entry name" value="zf-CCHC"/>
    <property type="match status" value="2"/>
</dbReference>
<dbReference type="Gene3D" id="4.10.60.10">
    <property type="entry name" value="Zinc finger, CCHC-type"/>
    <property type="match status" value="2"/>
</dbReference>
<dbReference type="EMBL" id="JAGTJQ010000008">
    <property type="protein sequence ID" value="KAH7026028.1"/>
    <property type="molecule type" value="Genomic_DNA"/>
</dbReference>
<dbReference type="PANTHER" id="PTHR46565">
    <property type="entry name" value="COLD SHOCK DOMAIN PROTEIN 2"/>
    <property type="match status" value="1"/>
</dbReference>
<dbReference type="OrthoDB" id="3863715at2759"/>